<keyword evidence="10" id="KW-0472">Membrane</keyword>
<dbReference type="PRINTS" id="PR00385">
    <property type="entry name" value="P450"/>
</dbReference>
<dbReference type="InterPro" id="IPR001128">
    <property type="entry name" value="Cyt_P450"/>
</dbReference>
<dbReference type="PROSITE" id="PS00086">
    <property type="entry name" value="CYTOCHROME_P450"/>
    <property type="match status" value="1"/>
</dbReference>
<dbReference type="PANTHER" id="PTHR24282:SF255">
    <property type="entry name" value="CYTOCHROME P450 72A11-RELATED"/>
    <property type="match status" value="1"/>
</dbReference>
<protein>
    <recommendedName>
        <fullName evidence="15">Cytochrome P450</fullName>
    </recommendedName>
</protein>
<keyword evidence="4" id="KW-0812">Transmembrane</keyword>
<dbReference type="InterPro" id="IPR002401">
    <property type="entry name" value="Cyt_P450_E_grp-I"/>
</dbReference>
<evidence type="ECO:0000256" key="6">
    <source>
        <dbReference type="ARBA" id="ARBA00022989"/>
    </source>
</evidence>
<evidence type="ECO:0000256" key="11">
    <source>
        <dbReference type="PIRSR" id="PIRSR602401-1"/>
    </source>
</evidence>
<dbReference type="Pfam" id="PF00067">
    <property type="entry name" value="p450"/>
    <property type="match status" value="1"/>
</dbReference>
<evidence type="ECO:0008006" key="15">
    <source>
        <dbReference type="Google" id="ProtNLM"/>
    </source>
</evidence>
<evidence type="ECO:0000256" key="10">
    <source>
        <dbReference type="ARBA" id="ARBA00023136"/>
    </source>
</evidence>
<dbReference type="InterPro" id="IPR017972">
    <property type="entry name" value="Cyt_P450_CS"/>
</dbReference>
<feature type="binding site" description="axial binding residue" evidence="11">
    <location>
        <position position="126"/>
    </location>
    <ligand>
        <name>heme</name>
        <dbReference type="ChEBI" id="CHEBI:30413"/>
    </ligand>
    <ligandPart>
        <name>Fe</name>
        <dbReference type="ChEBI" id="CHEBI:18248"/>
    </ligandPart>
</feature>
<sequence length="178" mass="20151">MVMLGTHQNWQERAREEVFQVFGNNKPDLEGLNHLKVVTMILNEVLRLYPPVPAVVRKTHENKKLGDITLPPGVELVLHITLVHHDTELWGDDVKEFNPERFSQGIANAAKKSNSFFPFSSGPRICIGQNLAITEAKLAVAVILQSFSFELSPSYAHEPFFRLTLQPQFGAKMILHRI</sequence>
<dbReference type="Gene3D" id="1.10.630.10">
    <property type="entry name" value="Cytochrome P450"/>
    <property type="match status" value="1"/>
</dbReference>
<evidence type="ECO:0000256" key="8">
    <source>
        <dbReference type="ARBA" id="ARBA00023004"/>
    </source>
</evidence>
<dbReference type="Proteomes" id="UP001630127">
    <property type="component" value="Unassembled WGS sequence"/>
</dbReference>
<dbReference type="GO" id="GO:0046872">
    <property type="term" value="F:metal ion binding"/>
    <property type="evidence" value="ECO:0007669"/>
    <property type="project" value="UniProtKB-KW"/>
</dbReference>
<evidence type="ECO:0000256" key="12">
    <source>
        <dbReference type="RuleBase" id="RU000461"/>
    </source>
</evidence>
<evidence type="ECO:0000256" key="1">
    <source>
        <dbReference type="ARBA" id="ARBA00004370"/>
    </source>
</evidence>
<evidence type="ECO:0000256" key="2">
    <source>
        <dbReference type="ARBA" id="ARBA00010617"/>
    </source>
</evidence>
<evidence type="ECO:0000256" key="3">
    <source>
        <dbReference type="ARBA" id="ARBA00022617"/>
    </source>
</evidence>
<dbReference type="GO" id="GO:0004497">
    <property type="term" value="F:monooxygenase activity"/>
    <property type="evidence" value="ECO:0007669"/>
    <property type="project" value="UniProtKB-KW"/>
</dbReference>
<dbReference type="EMBL" id="JBJUIK010000015">
    <property type="protein sequence ID" value="KAL3503046.1"/>
    <property type="molecule type" value="Genomic_DNA"/>
</dbReference>
<keyword evidence="9 12" id="KW-0503">Monooxygenase</keyword>
<dbReference type="AlphaFoldDB" id="A0ABD2Y6C6"/>
<dbReference type="PANTHER" id="PTHR24282">
    <property type="entry name" value="CYTOCHROME P450 FAMILY MEMBER"/>
    <property type="match status" value="1"/>
</dbReference>
<comment type="subcellular location">
    <subcellularLocation>
        <location evidence="1">Membrane</location>
    </subcellularLocation>
</comment>
<evidence type="ECO:0000256" key="7">
    <source>
        <dbReference type="ARBA" id="ARBA00023002"/>
    </source>
</evidence>
<keyword evidence="3 11" id="KW-0349">Heme</keyword>
<evidence type="ECO:0000256" key="5">
    <source>
        <dbReference type="ARBA" id="ARBA00022723"/>
    </source>
</evidence>
<dbReference type="GO" id="GO:0016020">
    <property type="term" value="C:membrane"/>
    <property type="evidence" value="ECO:0007669"/>
    <property type="project" value="UniProtKB-SubCell"/>
</dbReference>
<keyword evidence="14" id="KW-1185">Reference proteome</keyword>
<evidence type="ECO:0000313" key="14">
    <source>
        <dbReference type="Proteomes" id="UP001630127"/>
    </source>
</evidence>
<evidence type="ECO:0000256" key="9">
    <source>
        <dbReference type="ARBA" id="ARBA00023033"/>
    </source>
</evidence>
<keyword evidence="6" id="KW-1133">Transmembrane helix</keyword>
<evidence type="ECO:0000256" key="4">
    <source>
        <dbReference type="ARBA" id="ARBA00022692"/>
    </source>
</evidence>
<name>A0ABD2Y6C6_9GENT</name>
<reference evidence="13 14" key="1">
    <citation type="submission" date="2024-11" db="EMBL/GenBank/DDBJ databases">
        <title>A near-complete genome assembly of Cinchona calisaya.</title>
        <authorList>
            <person name="Lian D.C."/>
            <person name="Zhao X.W."/>
            <person name="Wei L."/>
        </authorList>
    </citation>
    <scope>NUCLEOTIDE SEQUENCE [LARGE SCALE GENOMIC DNA]</scope>
    <source>
        <tissue evidence="13">Nenye</tissue>
    </source>
</reference>
<comment type="similarity">
    <text evidence="2 12">Belongs to the cytochrome P450 family.</text>
</comment>
<comment type="caution">
    <text evidence="13">The sequence shown here is derived from an EMBL/GenBank/DDBJ whole genome shotgun (WGS) entry which is preliminary data.</text>
</comment>
<evidence type="ECO:0000313" key="13">
    <source>
        <dbReference type="EMBL" id="KAL3503046.1"/>
    </source>
</evidence>
<keyword evidence="8 11" id="KW-0408">Iron</keyword>
<dbReference type="InterPro" id="IPR050665">
    <property type="entry name" value="Cytochrome_P450_Monooxygen"/>
</dbReference>
<accession>A0ABD2Y6C6</accession>
<proteinExistence type="inferred from homology"/>
<gene>
    <name evidence="13" type="ORF">ACH5RR_037495</name>
</gene>
<comment type="cofactor">
    <cofactor evidence="11">
        <name>heme</name>
        <dbReference type="ChEBI" id="CHEBI:30413"/>
    </cofactor>
</comment>
<organism evidence="13 14">
    <name type="scientific">Cinchona calisaya</name>
    <dbReference type="NCBI Taxonomy" id="153742"/>
    <lineage>
        <taxon>Eukaryota</taxon>
        <taxon>Viridiplantae</taxon>
        <taxon>Streptophyta</taxon>
        <taxon>Embryophyta</taxon>
        <taxon>Tracheophyta</taxon>
        <taxon>Spermatophyta</taxon>
        <taxon>Magnoliopsida</taxon>
        <taxon>eudicotyledons</taxon>
        <taxon>Gunneridae</taxon>
        <taxon>Pentapetalae</taxon>
        <taxon>asterids</taxon>
        <taxon>lamiids</taxon>
        <taxon>Gentianales</taxon>
        <taxon>Rubiaceae</taxon>
        <taxon>Cinchonoideae</taxon>
        <taxon>Cinchoneae</taxon>
        <taxon>Cinchona</taxon>
    </lineage>
</organism>
<dbReference type="SUPFAM" id="SSF48264">
    <property type="entry name" value="Cytochrome P450"/>
    <property type="match status" value="1"/>
</dbReference>
<keyword evidence="5 11" id="KW-0479">Metal-binding</keyword>
<dbReference type="InterPro" id="IPR036396">
    <property type="entry name" value="Cyt_P450_sf"/>
</dbReference>
<dbReference type="PRINTS" id="PR00463">
    <property type="entry name" value="EP450I"/>
</dbReference>
<keyword evidence="7 12" id="KW-0560">Oxidoreductase</keyword>